<evidence type="ECO:0000313" key="2">
    <source>
        <dbReference type="Proteomes" id="UP000046392"/>
    </source>
</evidence>
<dbReference type="AlphaFoldDB" id="A0A0N5BA10"/>
<dbReference type="WBParaSite" id="SPAL_0000287900.1">
    <property type="protein sequence ID" value="SPAL_0000287900.1"/>
    <property type="gene ID" value="SPAL_0000287900"/>
</dbReference>
<sequence length="72" mass="8227">MGQNFSTSNNQNSSTSNNQIPSEDKCDGRTRTLREKALPAKVKKAIEKKKKKQYFLDHVRSKRKCLKGSSQK</sequence>
<feature type="compositionally biased region" description="Low complexity" evidence="1">
    <location>
        <begin position="1"/>
        <end position="19"/>
    </location>
</feature>
<evidence type="ECO:0000256" key="1">
    <source>
        <dbReference type="SAM" id="MobiDB-lite"/>
    </source>
</evidence>
<evidence type="ECO:0000313" key="3">
    <source>
        <dbReference type="WBParaSite" id="SPAL_0000287900.1"/>
    </source>
</evidence>
<proteinExistence type="predicted"/>
<dbReference type="Proteomes" id="UP000046392">
    <property type="component" value="Unplaced"/>
</dbReference>
<feature type="compositionally biased region" description="Basic and acidic residues" evidence="1">
    <location>
        <begin position="22"/>
        <end position="37"/>
    </location>
</feature>
<reference evidence="3" key="1">
    <citation type="submission" date="2017-02" db="UniProtKB">
        <authorList>
            <consortium name="WormBaseParasite"/>
        </authorList>
    </citation>
    <scope>IDENTIFICATION</scope>
</reference>
<feature type="region of interest" description="Disordered" evidence="1">
    <location>
        <begin position="1"/>
        <end position="37"/>
    </location>
</feature>
<name>A0A0N5BA10_STREA</name>
<protein>
    <submittedName>
        <fullName evidence="3">Uncharacterized protein</fullName>
    </submittedName>
</protein>
<organism evidence="2 3">
    <name type="scientific">Strongyloides papillosus</name>
    <name type="common">Intestinal threadworm</name>
    <dbReference type="NCBI Taxonomy" id="174720"/>
    <lineage>
        <taxon>Eukaryota</taxon>
        <taxon>Metazoa</taxon>
        <taxon>Ecdysozoa</taxon>
        <taxon>Nematoda</taxon>
        <taxon>Chromadorea</taxon>
        <taxon>Rhabditida</taxon>
        <taxon>Tylenchina</taxon>
        <taxon>Panagrolaimomorpha</taxon>
        <taxon>Strongyloidoidea</taxon>
        <taxon>Strongyloididae</taxon>
        <taxon>Strongyloides</taxon>
    </lineage>
</organism>
<accession>A0A0N5BA10</accession>
<keyword evidence="2" id="KW-1185">Reference proteome</keyword>